<organism evidence="1 2">
    <name type="scientific">Microbulbifer epialgicus</name>
    <dbReference type="NCBI Taxonomy" id="393907"/>
    <lineage>
        <taxon>Bacteria</taxon>
        <taxon>Pseudomonadati</taxon>
        <taxon>Pseudomonadota</taxon>
        <taxon>Gammaproteobacteria</taxon>
        <taxon>Cellvibrionales</taxon>
        <taxon>Microbulbiferaceae</taxon>
        <taxon>Microbulbifer</taxon>
    </lineage>
</organism>
<comment type="caution">
    <text evidence="1">The sequence shown here is derived from an EMBL/GenBank/DDBJ whole genome shotgun (WGS) entry which is preliminary data.</text>
</comment>
<reference evidence="1 2" key="1">
    <citation type="submission" date="2024-08" db="EMBL/GenBank/DDBJ databases">
        <authorList>
            <person name="Ishaq N."/>
        </authorList>
    </citation>
    <scope>NUCLEOTIDE SEQUENCE [LARGE SCALE GENOMIC DNA]</scope>
    <source>
        <strain evidence="1 2">DSM 18651</strain>
    </source>
</reference>
<gene>
    <name evidence="1" type="ORF">ACCI49_00260</name>
</gene>
<accession>A0ABV4NU98</accession>
<dbReference type="InterPro" id="IPR046250">
    <property type="entry name" value="DUF6283"/>
</dbReference>
<evidence type="ECO:0000313" key="2">
    <source>
        <dbReference type="Proteomes" id="UP001569428"/>
    </source>
</evidence>
<evidence type="ECO:0000313" key="1">
    <source>
        <dbReference type="EMBL" id="MFA0809334.1"/>
    </source>
</evidence>
<dbReference type="Pfam" id="PF19800">
    <property type="entry name" value="DUF6283"/>
    <property type="match status" value="1"/>
</dbReference>
<dbReference type="Proteomes" id="UP001569428">
    <property type="component" value="Unassembled WGS sequence"/>
</dbReference>
<keyword evidence="2" id="KW-1185">Reference proteome</keyword>
<dbReference type="RefSeq" id="WP_371836955.1">
    <property type="nucleotide sequence ID" value="NZ_JBGMEK010000001.1"/>
</dbReference>
<name>A0ABV4NU98_9GAMM</name>
<protein>
    <submittedName>
        <fullName evidence="1">DUF6283 family protein</fullName>
    </submittedName>
</protein>
<dbReference type="EMBL" id="JBGMEK010000001">
    <property type="protein sequence ID" value="MFA0809334.1"/>
    <property type="molecule type" value="Genomic_DNA"/>
</dbReference>
<proteinExistence type="predicted"/>
<sequence>MKKKGRVVRVRPAGHDHQVVSVEGVSGKYMKKPCGDCPWKKDSVGIFPSEAFRLSAPTSYDMAKEEFSCHCAGVDSPKTCAGFLLKGADHNLSVRLARMRGEIKDDIQDGGVDLFDSYREMAIANGVDPDDECLKESRED</sequence>